<keyword evidence="4" id="KW-1185">Reference proteome</keyword>
<dbReference type="Proteomes" id="UP000198211">
    <property type="component" value="Unassembled WGS sequence"/>
</dbReference>
<dbReference type="STRING" id="4795.A0A225VTS4"/>
<comment type="caution">
    <text evidence="3">The sequence shown here is derived from an EMBL/GenBank/DDBJ whole genome shotgun (WGS) entry which is preliminary data.</text>
</comment>
<dbReference type="EMBL" id="NBNE01002971">
    <property type="protein sequence ID" value="OWZ08941.1"/>
    <property type="molecule type" value="Genomic_DNA"/>
</dbReference>
<sequence>MDIASGYWNVPMAADSVEKTAFICKYGLLFSDNFSTHLISLKQFREVGFQLKMKKFKWARDQVSLLGHVITPSGILPNPEKVKAVINVKRPHDLHTARAFLGLTSYFRRFIPGYTGISDPIERFKLNGADFGWTDDCEAAFTQLKRRLIEPPILIYSHFSKRFKLYVGCAKLAVGACLMQTVDGRIKGIAYACKLLIECWGIVWATRMFRCYLDRQESDLFTDPKTLAWVFNENNRTTSAKLDG</sequence>
<dbReference type="PANTHER" id="PTHR37984:SF5">
    <property type="entry name" value="PROTEIN NYNRIN-LIKE"/>
    <property type="match status" value="1"/>
</dbReference>
<organism evidence="3 4">
    <name type="scientific">Phytophthora megakarya</name>
    <dbReference type="NCBI Taxonomy" id="4795"/>
    <lineage>
        <taxon>Eukaryota</taxon>
        <taxon>Sar</taxon>
        <taxon>Stramenopiles</taxon>
        <taxon>Oomycota</taxon>
        <taxon>Peronosporomycetes</taxon>
        <taxon>Peronosporales</taxon>
        <taxon>Peronosporaceae</taxon>
        <taxon>Phytophthora</taxon>
    </lineage>
</organism>
<dbReference type="FunFam" id="3.30.70.270:FF:000063">
    <property type="entry name" value="Zinc knuckle domaincontaining protein"/>
    <property type="match status" value="1"/>
</dbReference>
<keyword evidence="1" id="KW-0511">Multifunctional enzyme</keyword>
<dbReference type="InterPro" id="IPR043502">
    <property type="entry name" value="DNA/RNA_pol_sf"/>
</dbReference>
<evidence type="ECO:0000256" key="1">
    <source>
        <dbReference type="ARBA" id="ARBA00023268"/>
    </source>
</evidence>
<evidence type="ECO:0000259" key="2">
    <source>
        <dbReference type="Pfam" id="PF17919"/>
    </source>
</evidence>
<protein>
    <submittedName>
        <fullName evidence="3">Gag-pol fusion protein</fullName>
    </submittedName>
</protein>
<dbReference type="InterPro" id="IPR041577">
    <property type="entry name" value="RT_RNaseH_2"/>
</dbReference>
<feature type="domain" description="Reverse transcriptase/retrotransposon-derived protein RNase H-like" evidence="2">
    <location>
        <begin position="133"/>
        <end position="216"/>
    </location>
</feature>
<dbReference type="InterPro" id="IPR043128">
    <property type="entry name" value="Rev_trsase/Diguanyl_cyclase"/>
</dbReference>
<proteinExistence type="predicted"/>
<evidence type="ECO:0000313" key="4">
    <source>
        <dbReference type="Proteomes" id="UP000198211"/>
    </source>
</evidence>
<reference evidence="4" key="1">
    <citation type="submission" date="2017-03" db="EMBL/GenBank/DDBJ databases">
        <title>Phytopthora megakarya and P. palmivora, two closely related causual agents of cacao black pod achieved similar genome size and gene model numbers by different mechanisms.</title>
        <authorList>
            <person name="Ali S."/>
            <person name="Shao J."/>
            <person name="Larry D.J."/>
            <person name="Kronmiller B."/>
            <person name="Shen D."/>
            <person name="Strem M.D."/>
            <person name="Melnick R.L."/>
            <person name="Guiltinan M.J."/>
            <person name="Tyler B.M."/>
            <person name="Meinhardt L.W."/>
            <person name="Bailey B.A."/>
        </authorList>
    </citation>
    <scope>NUCLEOTIDE SEQUENCE [LARGE SCALE GENOMIC DNA]</scope>
    <source>
        <strain evidence="4">zdho120</strain>
    </source>
</reference>
<name>A0A225VTS4_9STRA</name>
<dbReference type="OrthoDB" id="118376at2759"/>
<dbReference type="InterPro" id="IPR050951">
    <property type="entry name" value="Retrovirus_Pol_polyprotein"/>
</dbReference>
<dbReference type="AlphaFoldDB" id="A0A225VTS4"/>
<dbReference type="PANTHER" id="PTHR37984">
    <property type="entry name" value="PROTEIN CBG26694"/>
    <property type="match status" value="1"/>
</dbReference>
<accession>A0A225VTS4</accession>
<evidence type="ECO:0000313" key="3">
    <source>
        <dbReference type="EMBL" id="OWZ08941.1"/>
    </source>
</evidence>
<gene>
    <name evidence="3" type="ORF">PHMEG_00018441</name>
</gene>
<dbReference type="GO" id="GO:0003824">
    <property type="term" value="F:catalytic activity"/>
    <property type="evidence" value="ECO:0007669"/>
    <property type="project" value="UniProtKB-KW"/>
</dbReference>
<dbReference type="SUPFAM" id="SSF56672">
    <property type="entry name" value="DNA/RNA polymerases"/>
    <property type="match status" value="1"/>
</dbReference>
<dbReference type="Gene3D" id="3.30.70.270">
    <property type="match status" value="2"/>
</dbReference>
<dbReference type="Pfam" id="PF17919">
    <property type="entry name" value="RT_RNaseH_2"/>
    <property type="match status" value="1"/>
</dbReference>